<comment type="similarity">
    <text evidence="1">Belongs to the initiator RepB protein family.</text>
</comment>
<evidence type="ECO:0000259" key="2">
    <source>
        <dbReference type="Pfam" id="PF01051"/>
    </source>
</evidence>
<dbReference type="InterPro" id="IPR036390">
    <property type="entry name" value="WH_DNA-bd_sf"/>
</dbReference>
<dbReference type="SUPFAM" id="SSF46785">
    <property type="entry name" value="Winged helix' DNA-binding domain"/>
    <property type="match status" value="1"/>
</dbReference>
<accession>A0A9D1QD23</accession>
<dbReference type="GO" id="GO:0003887">
    <property type="term" value="F:DNA-directed DNA polymerase activity"/>
    <property type="evidence" value="ECO:0007669"/>
    <property type="project" value="InterPro"/>
</dbReference>
<proteinExistence type="inferred from homology"/>
<sequence>MAASSKIRKYHPDRAAHISHELIEKHRYKLGIYAQKLLFALAQNLDTTADLFPEWHINITDLFRYLNLSERNNDRYDIVRNAIREIGNNPIEYRISPKKWGAWWWLSRMQFDAENSNYVTIKFSDDARQFLLQLNQFATLETRYYIDLSSQYAMWLYTQFKNKYKMADGVWEVSLDRLRELTYTDQNPSYDPARNKNANSNFLKYVIGIESVGKGSERVWRERRDTNREGMEVPAGTLAEINLHTDLHVEAQPLKTGRSYDRIRFTIRLKAGLYKSAKQQEAEREQTVRRARVSGFHTISIAHAMEMARAAGMSLDDYLKLAGYTRHKNGKTAYKKI</sequence>
<dbReference type="Pfam" id="PF01051">
    <property type="entry name" value="Rep3_N"/>
    <property type="match status" value="1"/>
</dbReference>
<reference evidence="3" key="1">
    <citation type="journal article" date="2021" name="PeerJ">
        <title>Extensive microbial diversity within the chicken gut microbiome revealed by metagenomics and culture.</title>
        <authorList>
            <person name="Gilroy R."/>
            <person name="Ravi A."/>
            <person name="Getino M."/>
            <person name="Pursley I."/>
            <person name="Horton D.L."/>
            <person name="Alikhan N.F."/>
            <person name="Baker D."/>
            <person name="Gharbi K."/>
            <person name="Hall N."/>
            <person name="Watson M."/>
            <person name="Adriaenssens E.M."/>
            <person name="Foster-Nyarko E."/>
            <person name="Jarju S."/>
            <person name="Secka A."/>
            <person name="Antonio M."/>
            <person name="Oren A."/>
            <person name="Chaudhuri R.R."/>
            <person name="La Ragione R."/>
            <person name="Hildebrand F."/>
            <person name="Pallen M.J."/>
        </authorList>
    </citation>
    <scope>NUCLEOTIDE SEQUENCE</scope>
    <source>
        <strain evidence="3">ChiBcec15-1070</strain>
    </source>
</reference>
<organism evidence="3 4">
    <name type="scientific">Candidatus Rikenella faecigallinarum</name>
    <dbReference type="NCBI Taxonomy" id="2838745"/>
    <lineage>
        <taxon>Bacteria</taxon>
        <taxon>Pseudomonadati</taxon>
        <taxon>Bacteroidota</taxon>
        <taxon>Bacteroidia</taxon>
        <taxon>Bacteroidales</taxon>
        <taxon>Rikenellaceae</taxon>
        <taxon>Rikenella</taxon>
    </lineage>
</organism>
<dbReference type="AlphaFoldDB" id="A0A9D1QD23"/>
<dbReference type="Proteomes" id="UP000823926">
    <property type="component" value="Unassembled WGS sequence"/>
</dbReference>
<name>A0A9D1QD23_9BACT</name>
<evidence type="ECO:0000256" key="1">
    <source>
        <dbReference type="ARBA" id="ARBA00038283"/>
    </source>
</evidence>
<dbReference type="GO" id="GO:0006270">
    <property type="term" value="P:DNA replication initiation"/>
    <property type="evidence" value="ECO:0007669"/>
    <property type="project" value="InterPro"/>
</dbReference>
<feature type="domain" description="Initiator Rep protein WH1" evidence="2">
    <location>
        <begin position="19"/>
        <end position="159"/>
    </location>
</feature>
<dbReference type="Gene3D" id="1.10.10.10">
    <property type="entry name" value="Winged helix-like DNA-binding domain superfamily/Winged helix DNA-binding domain"/>
    <property type="match status" value="1"/>
</dbReference>
<evidence type="ECO:0000313" key="4">
    <source>
        <dbReference type="Proteomes" id="UP000823926"/>
    </source>
</evidence>
<protein>
    <submittedName>
        <fullName evidence="3">Replication initiation protein</fullName>
    </submittedName>
</protein>
<dbReference type="InterPro" id="IPR000525">
    <property type="entry name" value="Initiator_Rep_WH1"/>
</dbReference>
<reference evidence="3" key="2">
    <citation type="submission" date="2021-04" db="EMBL/GenBank/DDBJ databases">
        <authorList>
            <person name="Gilroy R."/>
        </authorList>
    </citation>
    <scope>NUCLEOTIDE SEQUENCE</scope>
    <source>
        <strain evidence="3">ChiBcec15-1070</strain>
    </source>
</reference>
<comment type="caution">
    <text evidence="3">The sequence shown here is derived from an EMBL/GenBank/DDBJ whole genome shotgun (WGS) entry which is preliminary data.</text>
</comment>
<dbReference type="InterPro" id="IPR036388">
    <property type="entry name" value="WH-like_DNA-bd_sf"/>
</dbReference>
<dbReference type="EMBL" id="DXHL01000004">
    <property type="protein sequence ID" value="HIW09957.1"/>
    <property type="molecule type" value="Genomic_DNA"/>
</dbReference>
<gene>
    <name evidence="3" type="ORF">H9888_00500</name>
</gene>
<evidence type="ECO:0000313" key="3">
    <source>
        <dbReference type="EMBL" id="HIW09957.1"/>
    </source>
</evidence>